<protein>
    <submittedName>
        <fullName evidence="1">Uncharacterized protein</fullName>
    </submittedName>
</protein>
<dbReference type="EMBL" id="FNSL01000001">
    <property type="protein sequence ID" value="SEB43427.1"/>
    <property type="molecule type" value="Genomic_DNA"/>
</dbReference>
<organism evidence="1 2">
    <name type="scientific">Nitratireductor aquibiodomus</name>
    <dbReference type="NCBI Taxonomy" id="204799"/>
    <lineage>
        <taxon>Bacteria</taxon>
        <taxon>Pseudomonadati</taxon>
        <taxon>Pseudomonadota</taxon>
        <taxon>Alphaproteobacteria</taxon>
        <taxon>Hyphomicrobiales</taxon>
        <taxon>Phyllobacteriaceae</taxon>
        <taxon>Nitratireductor</taxon>
    </lineage>
</organism>
<sequence length="181" mass="20458">MLTISSKQQLDRYKRQRALITLFLDSGYTQRNIEVVMNAKWGFDAHVGRAWHMLIPYKEGGYAIDVPLTKRSYGIHLSRQVIKEQGIGTAELPVILFENYTQESDYFYVSLSGMSEEEVITIMGEIGDIVVNEFENGRTDPADFRFDVTEKVKRHVRIQRAVKLVKRGASTAIGVAVGLSG</sequence>
<evidence type="ECO:0000313" key="2">
    <source>
        <dbReference type="Proteomes" id="UP000199064"/>
    </source>
</evidence>
<evidence type="ECO:0000313" key="1">
    <source>
        <dbReference type="EMBL" id="SEB43427.1"/>
    </source>
</evidence>
<dbReference type="AlphaFoldDB" id="A0A1H4JB97"/>
<reference evidence="2" key="1">
    <citation type="submission" date="2016-10" db="EMBL/GenBank/DDBJ databases">
        <authorList>
            <person name="Varghese N."/>
            <person name="Submissions S."/>
        </authorList>
    </citation>
    <scope>NUCLEOTIDE SEQUENCE [LARGE SCALE GENOMIC DNA]</scope>
    <source>
        <strain evidence="2">ES.061</strain>
    </source>
</reference>
<keyword evidence="2" id="KW-1185">Reference proteome</keyword>
<dbReference type="Proteomes" id="UP000199064">
    <property type="component" value="Unassembled WGS sequence"/>
</dbReference>
<dbReference type="RefSeq" id="WP_090327446.1">
    <property type="nucleotide sequence ID" value="NZ_FNSL01000001.1"/>
</dbReference>
<gene>
    <name evidence="1" type="ORF">SAMN05216452_1193</name>
</gene>
<name>A0A1H4JB97_9HYPH</name>
<proteinExistence type="predicted"/>
<accession>A0A1H4JB97</accession>